<proteinExistence type="predicted"/>
<dbReference type="Gene3D" id="2.40.33.20">
    <property type="entry name" value="PK beta-barrel domain-like"/>
    <property type="match status" value="1"/>
</dbReference>
<dbReference type="SUPFAM" id="SSF50800">
    <property type="entry name" value="PK beta-barrel domain-like"/>
    <property type="match status" value="1"/>
</dbReference>
<dbReference type="GO" id="GO:0030170">
    <property type="term" value="F:pyridoxal phosphate binding"/>
    <property type="evidence" value="ECO:0007669"/>
    <property type="project" value="InterPro"/>
</dbReference>
<dbReference type="AlphaFoldDB" id="A0A3G2L490"/>
<dbReference type="RefSeq" id="WP_121848115.1">
    <property type="nucleotide sequence ID" value="NZ_CP032050.1"/>
</dbReference>
<dbReference type="InterPro" id="IPR011037">
    <property type="entry name" value="Pyrv_Knase-like_insert_dom_sf"/>
</dbReference>
<keyword evidence="3" id="KW-1185">Reference proteome</keyword>
<sequence>MKIISTNIGKPQTISWNGKTEQTGIFKYPLNEGLDLKKEIVSNDTIIDRVHHGGSNKACYIFSADEYAYWKEIYPDLDWDWGMFGENLTIEGLDENTLRVGNIYKIGSALVQVSQPREPCYKLGVRFQDQGILKKFIDRVRPGSYLRVIEEGHVNKGDEMELINESSNEFSITHFHNLLYSKEKSKELLYLFMNNDAVPQYKKEKFKKYL</sequence>
<accession>A0A3G2L490</accession>
<reference evidence="2 3" key="1">
    <citation type="submission" date="2018-08" db="EMBL/GenBank/DDBJ databases">
        <title>The reduced genetic potential of extracellular carbohydrate catabolism in Euzebyella marina RN62, a Flavobacteriia bacterium isolated from the hadal water.</title>
        <authorList>
            <person name="Xue C."/>
        </authorList>
    </citation>
    <scope>NUCLEOTIDE SEQUENCE [LARGE SCALE GENOMIC DNA]</scope>
    <source>
        <strain evidence="2 3">RN62</strain>
    </source>
</reference>
<dbReference type="PANTHER" id="PTHR30212:SF2">
    <property type="entry name" value="PROTEIN YIIM"/>
    <property type="match status" value="1"/>
</dbReference>
<dbReference type="InterPro" id="IPR005302">
    <property type="entry name" value="MoCF_Sase_C"/>
</dbReference>
<feature type="domain" description="MOSC" evidence="1">
    <location>
        <begin position="23"/>
        <end position="163"/>
    </location>
</feature>
<evidence type="ECO:0000313" key="2">
    <source>
        <dbReference type="EMBL" id="AYN67065.1"/>
    </source>
</evidence>
<dbReference type="KEGG" id="emar:D1013_06635"/>
<name>A0A3G2L490_9FLAO</name>
<protein>
    <submittedName>
        <fullName evidence="2">MOSC domain-containing protein</fullName>
    </submittedName>
</protein>
<dbReference type="PANTHER" id="PTHR30212">
    <property type="entry name" value="PROTEIN YIIM"/>
    <property type="match status" value="1"/>
</dbReference>
<dbReference type="OrthoDB" id="9786134at2"/>
<dbReference type="Proteomes" id="UP000276309">
    <property type="component" value="Chromosome"/>
</dbReference>
<dbReference type="PROSITE" id="PS51340">
    <property type="entry name" value="MOSC"/>
    <property type="match status" value="1"/>
</dbReference>
<dbReference type="GO" id="GO:0030151">
    <property type="term" value="F:molybdenum ion binding"/>
    <property type="evidence" value="ECO:0007669"/>
    <property type="project" value="InterPro"/>
</dbReference>
<dbReference type="Pfam" id="PF03473">
    <property type="entry name" value="MOSC"/>
    <property type="match status" value="1"/>
</dbReference>
<gene>
    <name evidence="2" type="ORF">D1013_06635</name>
</gene>
<evidence type="ECO:0000313" key="3">
    <source>
        <dbReference type="Proteomes" id="UP000276309"/>
    </source>
</evidence>
<evidence type="ECO:0000259" key="1">
    <source>
        <dbReference type="PROSITE" id="PS51340"/>
    </source>
</evidence>
<dbReference type="InterPro" id="IPR052353">
    <property type="entry name" value="Benzoxazolinone_Detox_Enz"/>
</dbReference>
<dbReference type="GO" id="GO:0003824">
    <property type="term" value="F:catalytic activity"/>
    <property type="evidence" value="ECO:0007669"/>
    <property type="project" value="InterPro"/>
</dbReference>
<dbReference type="EMBL" id="CP032050">
    <property type="protein sequence ID" value="AYN67065.1"/>
    <property type="molecule type" value="Genomic_DNA"/>
</dbReference>
<organism evidence="2 3">
    <name type="scientific">Euzebyella marina</name>
    <dbReference type="NCBI Taxonomy" id="1761453"/>
    <lineage>
        <taxon>Bacteria</taxon>
        <taxon>Pseudomonadati</taxon>
        <taxon>Bacteroidota</taxon>
        <taxon>Flavobacteriia</taxon>
        <taxon>Flavobacteriales</taxon>
        <taxon>Flavobacteriaceae</taxon>
        <taxon>Euzebyella</taxon>
    </lineage>
</organism>